<evidence type="ECO:0000259" key="2">
    <source>
        <dbReference type="Pfam" id="PF01636"/>
    </source>
</evidence>
<dbReference type="Gene3D" id="3.90.1200.10">
    <property type="match status" value="1"/>
</dbReference>
<gene>
    <name evidence="3" type="ORF">HMPREF1576_00241</name>
</gene>
<protein>
    <submittedName>
        <fullName evidence="3">Phosphotransferase enzyme family protein</fullName>
    </submittedName>
</protein>
<comment type="caution">
    <text evidence="3">The sequence shown here is derived from an EMBL/GenBank/DDBJ whole genome shotgun (WGS) entry which is preliminary data.</text>
</comment>
<dbReference type="GO" id="GO:0009088">
    <property type="term" value="P:threonine biosynthetic process"/>
    <property type="evidence" value="ECO:0007669"/>
    <property type="project" value="TreeGrafter"/>
</dbReference>
<proteinExistence type="inferred from homology"/>
<dbReference type="InterPro" id="IPR011009">
    <property type="entry name" value="Kinase-like_dom_sf"/>
</dbReference>
<dbReference type="InterPro" id="IPR050249">
    <property type="entry name" value="Pseudomonas-type_ThrB"/>
</dbReference>
<keyword evidence="3" id="KW-0808">Transferase</keyword>
<dbReference type="Pfam" id="PF01636">
    <property type="entry name" value="APH"/>
    <property type="match status" value="1"/>
</dbReference>
<reference evidence="3 4" key="1">
    <citation type="submission" date="2013-06" db="EMBL/GenBank/DDBJ databases">
        <authorList>
            <person name="Weinstock G."/>
            <person name="Sodergren E."/>
            <person name="Lobos E.A."/>
            <person name="Fulton L."/>
            <person name="Fulton R."/>
            <person name="Courtney L."/>
            <person name="Fronick C."/>
            <person name="O'Laughlin M."/>
            <person name="Godfrey J."/>
            <person name="Wilson R.M."/>
            <person name="Miner T."/>
            <person name="Farmer C."/>
            <person name="Delehaunty K."/>
            <person name="Cordes M."/>
            <person name="Minx P."/>
            <person name="Tomlinson C."/>
            <person name="Chen J."/>
            <person name="Wollam A."/>
            <person name="Pepin K.H."/>
            <person name="Bhonagiri V."/>
            <person name="Zhang X."/>
            <person name="Warren W."/>
            <person name="Mitreva M."/>
            <person name="Mardis E.R."/>
            <person name="Wilson R.K."/>
        </authorList>
    </citation>
    <scope>NUCLEOTIDE SEQUENCE [LARGE SCALE GENOMIC DNA]</scope>
    <source>
        <strain evidence="3 4">JCP7719</strain>
    </source>
</reference>
<sequence>MAIIGANMENESNDPQLDIVAQRWANVDLDEANMVCSLLDEPLEADCVLSHSLRPMAAGSLIRAHYKDDSPKKSQSLDVYIKRCSTKVRQASTIRPYHRFAEHLLQNKISTPKYLYFNKNSESLGLEKNICGDISGDISGDIYVDGTLLVIGDCAYEVTLKASGEDRYKDAYTWDPPKTCEEAKNLGVMMAKIALASQSFDEPNPKEINAFQSRFSLCASEDVQKAAEVWLKNRPDLAKFLKEQNRDFVKDLSEFAPTCKKIYDLGYANLKKQWTHGDPHISNFMWEGSAPSAVFDFGMAYKNTAIYDLAMTLERNTIQWVDIANGKKDSSRTDLAEAILQGYASVRPLTDVEKELLPLVLSVSQIEQCVEFVDYYLKSNGSYDFKIWGYDTGFLEHARWYKSCFGKRYLNYLLEALQEL</sequence>
<feature type="domain" description="Aminoglycoside phosphotransferase" evidence="2">
    <location>
        <begin position="81"/>
        <end position="349"/>
    </location>
</feature>
<name>S4H692_9BIFI</name>
<dbReference type="PANTHER" id="PTHR21064:SF6">
    <property type="entry name" value="AMINOGLYCOSIDE PHOSPHOTRANSFERASE DOMAIN-CONTAINING PROTEIN"/>
    <property type="match status" value="1"/>
</dbReference>
<evidence type="ECO:0000313" key="4">
    <source>
        <dbReference type="Proteomes" id="UP000014601"/>
    </source>
</evidence>
<dbReference type="SUPFAM" id="SSF56112">
    <property type="entry name" value="Protein kinase-like (PK-like)"/>
    <property type="match status" value="1"/>
</dbReference>
<dbReference type="Proteomes" id="UP000014601">
    <property type="component" value="Unassembled WGS sequence"/>
</dbReference>
<dbReference type="PATRIC" id="fig|1261061.4.peg.214"/>
<organism evidence="3 4">
    <name type="scientific">Gardnerella pickettii JCP7719</name>
    <dbReference type="NCBI Taxonomy" id="1261061"/>
    <lineage>
        <taxon>Bacteria</taxon>
        <taxon>Bacillati</taxon>
        <taxon>Actinomycetota</taxon>
        <taxon>Actinomycetes</taxon>
        <taxon>Bifidobacteriales</taxon>
        <taxon>Bifidobacteriaceae</taxon>
        <taxon>Gardnerella</taxon>
        <taxon>Gardnerella pickettii</taxon>
    </lineage>
</organism>
<dbReference type="AlphaFoldDB" id="S4H692"/>
<evidence type="ECO:0000256" key="1">
    <source>
        <dbReference type="ARBA" id="ARBA00038240"/>
    </source>
</evidence>
<dbReference type="EMBL" id="ATJO01000014">
    <property type="protein sequence ID" value="EPI51662.1"/>
    <property type="molecule type" value="Genomic_DNA"/>
</dbReference>
<comment type="similarity">
    <text evidence="1">Belongs to the pseudomonas-type ThrB family.</text>
</comment>
<dbReference type="InterPro" id="IPR002575">
    <property type="entry name" value="Aminoglycoside_PTrfase"/>
</dbReference>
<evidence type="ECO:0000313" key="3">
    <source>
        <dbReference type="EMBL" id="EPI51662.1"/>
    </source>
</evidence>
<dbReference type="HOGENOM" id="CLU_060540_0_0_11"/>
<dbReference type="PANTHER" id="PTHR21064">
    <property type="entry name" value="AMINOGLYCOSIDE PHOSPHOTRANSFERASE DOMAIN-CONTAINING PROTEIN-RELATED"/>
    <property type="match status" value="1"/>
</dbReference>
<accession>S4H692</accession>
<dbReference type="GO" id="GO:0004413">
    <property type="term" value="F:homoserine kinase activity"/>
    <property type="evidence" value="ECO:0007669"/>
    <property type="project" value="TreeGrafter"/>
</dbReference>